<name>A0ABW1YLA7_9GAMM</name>
<comment type="caution">
    <text evidence="1">The sequence shown here is derived from an EMBL/GenBank/DDBJ whole genome shotgun (WGS) entry which is preliminary data.</text>
</comment>
<dbReference type="EMBL" id="JBHSVR010000001">
    <property type="protein sequence ID" value="MFC6633537.1"/>
    <property type="molecule type" value="Genomic_DNA"/>
</dbReference>
<evidence type="ECO:0000313" key="2">
    <source>
        <dbReference type="Proteomes" id="UP001596425"/>
    </source>
</evidence>
<sequence>MGQKLTGKDVDVMIGSYMVHIEEISITIDDATAPTKTRGIPDGFIAGEVSASGEVKLNTSQFQVICDAAKEAGSFRKLPTFDVVMNAETTDEKINVEAFDCKFRLSELLNANQSGSERLMHTLPYDVTGSDFVRINGVPYVDASETENFN</sequence>
<dbReference type="Pfam" id="PF10772">
    <property type="entry name" value="Phage_HP1_Orf24"/>
    <property type="match status" value="1"/>
</dbReference>
<keyword evidence="2" id="KW-1185">Reference proteome</keyword>
<gene>
    <name evidence="1" type="ORF">ACFQBM_09610</name>
</gene>
<accession>A0ABW1YLA7</accession>
<proteinExistence type="predicted"/>
<evidence type="ECO:0000313" key="1">
    <source>
        <dbReference type="EMBL" id="MFC6633537.1"/>
    </source>
</evidence>
<dbReference type="Proteomes" id="UP001596425">
    <property type="component" value="Unassembled WGS sequence"/>
</dbReference>
<reference evidence="2" key="1">
    <citation type="journal article" date="2019" name="Int. J. Syst. Evol. Microbiol.">
        <title>The Global Catalogue of Microorganisms (GCM) 10K type strain sequencing project: providing services to taxonomists for standard genome sequencing and annotation.</title>
        <authorList>
            <consortium name="The Broad Institute Genomics Platform"/>
            <consortium name="The Broad Institute Genome Sequencing Center for Infectious Disease"/>
            <person name="Wu L."/>
            <person name="Ma J."/>
        </authorList>
    </citation>
    <scope>NUCLEOTIDE SEQUENCE [LARGE SCALE GENOMIC DNA]</scope>
    <source>
        <strain evidence="2">CGMCC 1.13718</strain>
    </source>
</reference>
<dbReference type="RefSeq" id="WP_193192889.1">
    <property type="nucleotide sequence ID" value="NZ_JACZFR010000035.1"/>
</dbReference>
<protein>
    <submittedName>
        <fullName evidence="1">Phage protein</fullName>
    </submittedName>
</protein>
<dbReference type="InterPro" id="IPR019708">
    <property type="entry name" value="Phage_HP1_Orf24"/>
</dbReference>
<organism evidence="1 2">
    <name type="scientific">Microbulbifer taiwanensis</name>
    <dbReference type="NCBI Taxonomy" id="986746"/>
    <lineage>
        <taxon>Bacteria</taxon>
        <taxon>Pseudomonadati</taxon>
        <taxon>Pseudomonadota</taxon>
        <taxon>Gammaproteobacteria</taxon>
        <taxon>Cellvibrionales</taxon>
        <taxon>Microbulbiferaceae</taxon>
        <taxon>Microbulbifer</taxon>
    </lineage>
</organism>